<organism evidence="1 2">
    <name type="scientific">Smallanthus sonchifolius</name>
    <dbReference type="NCBI Taxonomy" id="185202"/>
    <lineage>
        <taxon>Eukaryota</taxon>
        <taxon>Viridiplantae</taxon>
        <taxon>Streptophyta</taxon>
        <taxon>Embryophyta</taxon>
        <taxon>Tracheophyta</taxon>
        <taxon>Spermatophyta</taxon>
        <taxon>Magnoliopsida</taxon>
        <taxon>eudicotyledons</taxon>
        <taxon>Gunneridae</taxon>
        <taxon>Pentapetalae</taxon>
        <taxon>asterids</taxon>
        <taxon>campanulids</taxon>
        <taxon>Asterales</taxon>
        <taxon>Asteraceae</taxon>
        <taxon>Asteroideae</taxon>
        <taxon>Heliantheae alliance</taxon>
        <taxon>Millerieae</taxon>
        <taxon>Smallanthus</taxon>
    </lineage>
</organism>
<keyword evidence="2" id="KW-1185">Reference proteome</keyword>
<comment type="caution">
    <text evidence="1">The sequence shown here is derived from an EMBL/GenBank/DDBJ whole genome shotgun (WGS) entry which is preliminary data.</text>
</comment>
<gene>
    <name evidence="1" type="ORF">L1987_54599</name>
</gene>
<proteinExistence type="predicted"/>
<reference evidence="1 2" key="2">
    <citation type="journal article" date="2022" name="Mol. Ecol. Resour.">
        <title>The genomes of chicory, endive, great burdock and yacon provide insights into Asteraceae paleo-polyploidization history and plant inulin production.</title>
        <authorList>
            <person name="Fan W."/>
            <person name="Wang S."/>
            <person name="Wang H."/>
            <person name="Wang A."/>
            <person name="Jiang F."/>
            <person name="Liu H."/>
            <person name="Zhao H."/>
            <person name="Xu D."/>
            <person name="Zhang Y."/>
        </authorList>
    </citation>
    <scope>NUCLEOTIDE SEQUENCE [LARGE SCALE GENOMIC DNA]</scope>
    <source>
        <strain evidence="2">cv. Yunnan</strain>
        <tissue evidence="1">Leaves</tissue>
    </source>
</reference>
<evidence type="ECO:0000313" key="2">
    <source>
        <dbReference type="Proteomes" id="UP001056120"/>
    </source>
</evidence>
<sequence>MSNTCLSISAILSAYFIVSVYLFFPQSTTALHVGGKEEKGGSIPMPMPAKHGTVVTQDQRRILVSTEFGEISTVKVGDGRDGLYDLQSITMEPNSLFIPVHLHSDMVFYVNSGSEVHYRSLRAFLGLLENGMIMNKEKKDKAYNIIEAKHDFEICNGWSPIVSSKQMEALKDFDFGVDDGPHWNPVTVEIAVVLSGMVHVVCPITVDEAECRNSRFRVEEGDVFVVPRVLAASLGRRKKGRNKRRRKLGCKKRRPSRKREEEEEARKREDEEEEEEERRDQEEAPKREEEEEERREKEEAPKREEEEEARREQEEARKREEEEGARRGEEEAREREEEAARREQEEREAKR</sequence>
<accession>A0ACB9E734</accession>
<dbReference type="EMBL" id="CM042035">
    <property type="protein sequence ID" value="KAI3754808.1"/>
    <property type="molecule type" value="Genomic_DNA"/>
</dbReference>
<dbReference type="Proteomes" id="UP001056120">
    <property type="component" value="Linkage Group LG18"/>
</dbReference>
<evidence type="ECO:0000313" key="1">
    <source>
        <dbReference type="EMBL" id="KAI3754808.1"/>
    </source>
</evidence>
<protein>
    <submittedName>
        <fullName evidence="1">Uncharacterized protein</fullName>
    </submittedName>
</protein>
<name>A0ACB9E734_9ASTR</name>
<reference evidence="2" key="1">
    <citation type="journal article" date="2022" name="Mol. Ecol. Resour.">
        <title>The genomes of chicory, endive, great burdock and yacon provide insights into Asteraceae palaeo-polyploidization history and plant inulin production.</title>
        <authorList>
            <person name="Fan W."/>
            <person name="Wang S."/>
            <person name="Wang H."/>
            <person name="Wang A."/>
            <person name="Jiang F."/>
            <person name="Liu H."/>
            <person name="Zhao H."/>
            <person name="Xu D."/>
            <person name="Zhang Y."/>
        </authorList>
    </citation>
    <scope>NUCLEOTIDE SEQUENCE [LARGE SCALE GENOMIC DNA]</scope>
    <source>
        <strain evidence="2">cv. Yunnan</strain>
    </source>
</reference>